<name>A0A7K0DKV4_9NOCA</name>
<evidence type="ECO:0000313" key="8">
    <source>
        <dbReference type="Proteomes" id="UP000431401"/>
    </source>
</evidence>
<dbReference type="InterPro" id="IPR015424">
    <property type="entry name" value="PyrdxlP-dep_Trfase"/>
</dbReference>
<dbReference type="GO" id="GO:0042802">
    <property type="term" value="F:identical protein binding"/>
    <property type="evidence" value="ECO:0007669"/>
    <property type="project" value="TreeGrafter"/>
</dbReference>
<keyword evidence="2" id="KW-0055">Arginine biosynthesis</keyword>
<sequence>MTTGSEDLVTDRVIDLYRAHLGPGRARVGEMLGGRVEVESDGAWIGTADGDRYLNAGGYGVFIMGSRHPLVLAEVRQQLDRHPVGSRMFLEPTAARAAQLLASVTPPGLDRVHFSGSGTEAVEAAIKIARLSGHHTLISMHGGYHGKTMGALSLTARSVFQDPFRPLLPDVIHVPYDDIPALTEALRAHPGTASVFVEPVQGEGGVVIPAPGYLSTVRALCTEYGALLVADEIQTGLGRLGAWWGCDREDVVPDILLSGKALGGGVLPVAATIAAGDAFARLDRDPFLHTSTFSAAPVAMAAVCGAIAAVREDGLVERAAALGARLTPALEEIALRHLGSRVKAVRGCGLLIGIEFAEPGMAGALLIDLVDNNVIGNFSLNADNVLRLTPPAILSAADEQFLLDRFERAAITTADYYPER</sequence>
<evidence type="ECO:0000313" key="7">
    <source>
        <dbReference type="EMBL" id="MQY26406.1"/>
    </source>
</evidence>
<dbReference type="EMBL" id="WEGI01000004">
    <property type="protein sequence ID" value="MQY26406.1"/>
    <property type="molecule type" value="Genomic_DNA"/>
</dbReference>
<dbReference type="InterPro" id="IPR015421">
    <property type="entry name" value="PyrdxlP-dep_Trfase_major"/>
</dbReference>
<dbReference type="PANTHER" id="PTHR11986">
    <property type="entry name" value="AMINOTRANSFERASE CLASS III"/>
    <property type="match status" value="1"/>
</dbReference>
<dbReference type="PANTHER" id="PTHR11986:SF79">
    <property type="entry name" value="ACETYLORNITHINE AMINOTRANSFERASE, MITOCHONDRIAL"/>
    <property type="match status" value="1"/>
</dbReference>
<keyword evidence="3 7" id="KW-0032">Aminotransferase</keyword>
<keyword evidence="2" id="KW-0028">Amino-acid biosynthesis</keyword>
<dbReference type="AlphaFoldDB" id="A0A7K0DKV4"/>
<protein>
    <submittedName>
        <fullName evidence="7">Putrescine aminotransferase</fullName>
        <ecNumber evidence="7">2.6.1.82</ecNumber>
    </submittedName>
</protein>
<accession>A0A7K0DKV4</accession>
<dbReference type="InterPro" id="IPR050103">
    <property type="entry name" value="Class-III_PLP-dep_AT"/>
</dbReference>
<organism evidence="7 8">
    <name type="scientific">Nocardia aurantia</name>
    <dbReference type="NCBI Taxonomy" id="2585199"/>
    <lineage>
        <taxon>Bacteria</taxon>
        <taxon>Bacillati</taxon>
        <taxon>Actinomycetota</taxon>
        <taxon>Actinomycetes</taxon>
        <taxon>Mycobacteriales</taxon>
        <taxon>Nocardiaceae</taxon>
        <taxon>Nocardia</taxon>
    </lineage>
</organism>
<gene>
    <name evidence="7" type="primary">patA</name>
    <name evidence="7" type="ORF">NRB56_19730</name>
</gene>
<evidence type="ECO:0000256" key="5">
    <source>
        <dbReference type="ARBA" id="ARBA00022898"/>
    </source>
</evidence>
<dbReference type="GO" id="GO:0006526">
    <property type="term" value="P:L-arginine biosynthetic process"/>
    <property type="evidence" value="ECO:0007669"/>
    <property type="project" value="UniProtKB-KW"/>
</dbReference>
<dbReference type="InterPro" id="IPR049704">
    <property type="entry name" value="Aminotrans_3_PPA_site"/>
</dbReference>
<dbReference type="InterPro" id="IPR015422">
    <property type="entry name" value="PyrdxlP-dep_Trfase_small"/>
</dbReference>
<proteinExistence type="inferred from homology"/>
<comment type="similarity">
    <text evidence="6">Belongs to the class-III pyridoxal-phosphate-dependent aminotransferase family.</text>
</comment>
<comment type="caution">
    <text evidence="7">The sequence shown here is derived from an EMBL/GenBank/DDBJ whole genome shotgun (WGS) entry which is preliminary data.</text>
</comment>
<comment type="cofactor">
    <cofactor evidence="1">
        <name>pyridoxal 5'-phosphate</name>
        <dbReference type="ChEBI" id="CHEBI:597326"/>
    </cofactor>
</comment>
<evidence type="ECO:0000256" key="2">
    <source>
        <dbReference type="ARBA" id="ARBA00022571"/>
    </source>
</evidence>
<dbReference type="RefSeq" id="WP_153340673.1">
    <property type="nucleotide sequence ID" value="NZ_WEGI01000004.1"/>
</dbReference>
<keyword evidence="4 7" id="KW-0808">Transferase</keyword>
<dbReference type="PIRSF" id="PIRSF000521">
    <property type="entry name" value="Transaminase_4ab_Lys_Orn"/>
    <property type="match status" value="1"/>
</dbReference>
<keyword evidence="8" id="KW-1185">Reference proteome</keyword>
<evidence type="ECO:0000256" key="3">
    <source>
        <dbReference type="ARBA" id="ARBA00022576"/>
    </source>
</evidence>
<dbReference type="Pfam" id="PF00202">
    <property type="entry name" value="Aminotran_3"/>
    <property type="match status" value="1"/>
</dbReference>
<evidence type="ECO:0000256" key="1">
    <source>
        <dbReference type="ARBA" id="ARBA00001933"/>
    </source>
</evidence>
<dbReference type="OrthoDB" id="9801052at2"/>
<reference evidence="7 8" key="1">
    <citation type="submission" date="2019-10" db="EMBL/GenBank/DDBJ databases">
        <title>Nocardia macrotermitis sp. nov. and Nocardia aurantia sp. nov., isolated from the gut of fungus growing-termite Macrotermes natalensis.</title>
        <authorList>
            <person name="Benndorf R."/>
            <person name="Schwitalla J."/>
            <person name="Martin K."/>
            <person name="De Beer W."/>
            <person name="Kaster A.-K."/>
            <person name="Vollmers J."/>
            <person name="Poulsen M."/>
            <person name="Beemelmanns C."/>
        </authorList>
    </citation>
    <scope>NUCLEOTIDE SEQUENCE [LARGE SCALE GENOMIC DNA]</scope>
    <source>
        <strain evidence="7 8">RB56</strain>
    </source>
</reference>
<dbReference type="InterPro" id="IPR005814">
    <property type="entry name" value="Aminotrans_3"/>
</dbReference>
<dbReference type="Gene3D" id="3.40.640.10">
    <property type="entry name" value="Type I PLP-dependent aspartate aminotransferase-like (Major domain)"/>
    <property type="match status" value="1"/>
</dbReference>
<dbReference type="SUPFAM" id="SSF53383">
    <property type="entry name" value="PLP-dependent transferases"/>
    <property type="match status" value="1"/>
</dbReference>
<evidence type="ECO:0000256" key="4">
    <source>
        <dbReference type="ARBA" id="ARBA00022679"/>
    </source>
</evidence>
<dbReference type="EC" id="2.6.1.82" evidence="7"/>
<dbReference type="PROSITE" id="PS00600">
    <property type="entry name" value="AA_TRANSFER_CLASS_3"/>
    <property type="match status" value="1"/>
</dbReference>
<dbReference type="CDD" id="cd00610">
    <property type="entry name" value="OAT_like"/>
    <property type="match status" value="1"/>
</dbReference>
<evidence type="ECO:0000256" key="6">
    <source>
        <dbReference type="RuleBase" id="RU003560"/>
    </source>
</evidence>
<dbReference type="FunFam" id="3.40.640.10:FF:000004">
    <property type="entry name" value="Acetylornithine aminotransferase"/>
    <property type="match status" value="1"/>
</dbReference>
<keyword evidence="5 6" id="KW-0663">Pyridoxal phosphate</keyword>
<dbReference type="Proteomes" id="UP000431401">
    <property type="component" value="Unassembled WGS sequence"/>
</dbReference>
<dbReference type="Gene3D" id="3.90.1150.10">
    <property type="entry name" value="Aspartate Aminotransferase, domain 1"/>
    <property type="match status" value="1"/>
</dbReference>
<dbReference type="GO" id="GO:0030170">
    <property type="term" value="F:pyridoxal phosphate binding"/>
    <property type="evidence" value="ECO:0007669"/>
    <property type="project" value="InterPro"/>
</dbReference>
<dbReference type="GO" id="GO:0033094">
    <property type="term" value="F:putrescine--2-oxoglutarate transaminase activity"/>
    <property type="evidence" value="ECO:0007669"/>
    <property type="project" value="UniProtKB-EC"/>
</dbReference>